<keyword evidence="2" id="KW-1185">Reference proteome</keyword>
<dbReference type="AlphaFoldDB" id="A0AAN7N1R4"/>
<gene>
    <name evidence="1" type="ORF">SAY86_000606</name>
</gene>
<organism evidence="1 2">
    <name type="scientific">Trapa natans</name>
    <name type="common">Water chestnut</name>
    <dbReference type="NCBI Taxonomy" id="22666"/>
    <lineage>
        <taxon>Eukaryota</taxon>
        <taxon>Viridiplantae</taxon>
        <taxon>Streptophyta</taxon>
        <taxon>Embryophyta</taxon>
        <taxon>Tracheophyta</taxon>
        <taxon>Spermatophyta</taxon>
        <taxon>Magnoliopsida</taxon>
        <taxon>eudicotyledons</taxon>
        <taxon>Gunneridae</taxon>
        <taxon>Pentapetalae</taxon>
        <taxon>rosids</taxon>
        <taxon>malvids</taxon>
        <taxon>Myrtales</taxon>
        <taxon>Lythraceae</taxon>
        <taxon>Trapa</taxon>
    </lineage>
</organism>
<accession>A0AAN7N1R4</accession>
<sequence length="250" mass="28090">MWTCISTDTEMTQIQNHVNEACFLKLLVEIDDEKLHPYLTFKNWESFHSFVEVLNKGGEILVSGNQFFQHDVFCTGTTLVISNQGINNAEESSSQHALCTGGTEFQLWRHPPHGTPNSFFEISQGTAPRRISLHGDHKKVGDSTEETCILGIEVSEISDGLTGQSDNSIHGKLRIKQRICQPREQQNSECSMIRGTAPRRIHLQVNHKLDNASFDEVTPFLTKVNVKELEHDHSTGESKSGNKWSIMLGC</sequence>
<dbReference type="EMBL" id="JAXQNO010000002">
    <property type="protein sequence ID" value="KAK4802403.1"/>
    <property type="molecule type" value="Genomic_DNA"/>
</dbReference>
<reference evidence="1 2" key="1">
    <citation type="journal article" date="2023" name="Hortic Res">
        <title>Pangenome of water caltrop reveals structural variations and asymmetric subgenome divergence after allopolyploidization.</title>
        <authorList>
            <person name="Zhang X."/>
            <person name="Chen Y."/>
            <person name="Wang L."/>
            <person name="Yuan Y."/>
            <person name="Fang M."/>
            <person name="Shi L."/>
            <person name="Lu R."/>
            <person name="Comes H.P."/>
            <person name="Ma Y."/>
            <person name="Chen Y."/>
            <person name="Huang G."/>
            <person name="Zhou Y."/>
            <person name="Zheng Z."/>
            <person name="Qiu Y."/>
        </authorList>
    </citation>
    <scope>NUCLEOTIDE SEQUENCE [LARGE SCALE GENOMIC DNA]</scope>
    <source>
        <strain evidence="1">F231</strain>
    </source>
</reference>
<protein>
    <submittedName>
        <fullName evidence="1">Uncharacterized protein</fullName>
    </submittedName>
</protein>
<dbReference type="Proteomes" id="UP001346149">
    <property type="component" value="Unassembled WGS sequence"/>
</dbReference>
<comment type="caution">
    <text evidence="1">The sequence shown here is derived from an EMBL/GenBank/DDBJ whole genome shotgun (WGS) entry which is preliminary data.</text>
</comment>
<evidence type="ECO:0000313" key="1">
    <source>
        <dbReference type="EMBL" id="KAK4802403.1"/>
    </source>
</evidence>
<proteinExistence type="predicted"/>
<evidence type="ECO:0000313" key="2">
    <source>
        <dbReference type="Proteomes" id="UP001346149"/>
    </source>
</evidence>
<name>A0AAN7N1R4_TRANT</name>